<gene>
    <name evidence="2" type="ORF">ALC56_00003</name>
</gene>
<evidence type="ECO:0000259" key="1">
    <source>
        <dbReference type="Pfam" id="PF16197"/>
    </source>
</evidence>
<organism evidence="2 3">
    <name type="scientific">Trachymyrmex septentrionalis</name>
    <dbReference type="NCBI Taxonomy" id="34720"/>
    <lineage>
        <taxon>Eukaryota</taxon>
        <taxon>Metazoa</taxon>
        <taxon>Ecdysozoa</taxon>
        <taxon>Arthropoda</taxon>
        <taxon>Hexapoda</taxon>
        <taxon>Insecta</taxon>
        <taxon>Pterygota</taxon>
        <taxon>Neoptera</taxon>
        <taxon>Endopterygota</taxon>
        <taxon>Hymenoptera</taxon>
        <taxon>Apocrita</taxon>
        <taxon>Aculeata</taxon>
        <taxon>Formicoidea</taxon>
        <taxon>Formicidae</taxon>
        <taxon>Myrmicinae</taxon>
        <taxon>Trachymyrmex</taxon>
    </lineage>
</organism>
<dbReference type="Pfam" id="PF16197">
    <property type="entry name" value="KAsynt_C_assoc"/>
    <property type="match status" value="1"/>
</dbReference>
<dbReference type="EMBL" id="LKEZ01000377">
    <property type="protein sequence ID" value="KYN50627.1"/>
    <property type="molecule type" value="Genomic_DNA"/>
</dbReference>
<proteinExistence type="predicted"/>
<dbReference type="Proteomes" id="UP000078541">
    <property type="component" value="Unassembled WGS sequence"/>
</dbReference>
<dbReference type="Gene3D" id="3.30.70.3290">
    <property type="match status" value="1"/>
</dbReference>
<name>A0A151K3H6_9HYME</name>
<accession>A0A151K3H6</accession>
<evidence type="ECO:0000313" key="3">
    <source>
        <dbReference type="Proteomes" id="UP000078541"/>
    </source>
</evidence>
<sequence>YGFGGSNAHMLLKWNSKQKINNGAPNDDLPRLVILSGRTEESVKLFLNDVSLDFLKIFRYYF</sequence>
<keyword evidence="3" id="KW-1185">Reference proteome</keyword>
<evidence type="ECO:0000313" key="2">
    <source>
        <dbReference type="EMBL" id="KYN50627.1"/>
    </source>
</evidence>
<dbReference type="AlphaFoldDB" id="A0A151K3H6"/>
<comment type="caution">
    <text evidence="2">The sequence shown here is derived from an EMBL/GenBank/DDBJ whole genome shotgun (WGS) entry which is preliminary data.</text>
</comment>
<protein>
    <recommendedName>
        <fullName evidence="1">Polyketide synthase C-terminal extension domain-containing protein</fullName>
    </recommendedName>
</protein>
<reference evidence="2 3" key="1">
    <citation type="submission" date="2016-03" db="EMBL/GenBank/DDBJ databases">
        <title>Trachymyrmex septentrionalis WGS genome.</title>
        <authorList>
            <person name="Nygaard S."/>
            <person name="Hu H."/>
            <person name="Boomsma J."/>
            <person name="Zhang G."/>
        </authorList>
    </citation>
    <scope>NUCLEOTIDE SEQUENCE [LARGE SCALE GENOMIC DNA]</scope>
    <source>
        <strain evidence="2">Tsep2-gDNA-1</strain>
        <tissue evidence="2">Whole body</tissue>
    </source>
</reference>
<dbReference type="STRING" id="34720.A0A151K3H6"/>
<dbReference type="InterPro" id="IPR032821">
    <property type="entry name" value="PKS_assoc"/>
</dbReference>
<feature type="domain" description="Polyketide synthase C-terminal extension" evidence="1">
    <location>
        <begin position="1"/>
        <end position="50"/>
    </location>
</feature>
<feature type="non-terminal residue" evidence="2">
    <location>
        <position position="1"/>
    </location>
</feature>